<protein>
    <submittedName>
        <fullName evidence="2">Uncharacterized protein</fullName>
    </submittedName>
</protein>
<reference evidence="2 3" key="1">
    <citation type="journal article" date="2017" name="PLoS Biol.">
        <title>The sea cucumber genome provides insights into morphological evolution and visceral regeneration.</title>
        <authorList>
            <person name="Zhang X."/>
            <person name="Sun L."/>
            <person name="Yuan J."/>
            <person name="Sun Y."/>
            <person name="Gao Y."/>
            <person name="Zhang L."/>
            <person name="Li S."/>
            <person name="Dai H."/>
            <person name="Hamel J.F."/>
            <person name="Liu C."/>
            <person name="Yu Y."/>
            <person name="Liu S."/>
            <person name="Lin W."/>
            <person name="Guo K."/>
            <person name="Jin S."/>
            <person name="Xu P."/>
            <person name="Storey K.B."/>
            <person name="Huan P."/>
            <person name="Zhang T."/>
            <person name="Zhou Y."/>
            <person name="Zhang J."/>
            <person name="Lin C."/>
            <person name="Li X."/>
            <person name="Xing L."/>
            <person name="Huo D."/>
            <person name="Sun M."/>
            <person name="Wang L."/>
            <person name="Mercier A."/>
            <person name="Li F."/>
            <person name="Yang H."/>
            <person name="Xiang J."/>
        </authorList>
    </citation>
    <scope>NUCLEOTIDE SEQUENCE [LARGE SCALE GENOMIC DNA]</scope>
    <source>
        <strain evidence="2">Shaxun</strain>
        <tissue evidence="2">Muscle</tissue>
    </source>
</reference>
<proteinExistence type="predicted"/>
<evidence type="ECO:0000256" key="1">
    <source>
        <dbReference type="SAM" id="MobiDB-lite"/>
    </source>
</evidence>
<sequence>MVAKKRRPTLREGPQVSNHDIYTHTTDIESLHESRIDSNAPPDCPHEISNSRTRSRSLRDQPGNGRRNRARPVRHPGVALALPFLSQSSTFDAVLLRYSDRRTARRDSRGVYLYPSRLGRFERSRSGPALDTGPVRSDAGGRREGDGSSTVIEESNRTPRACIRCLDEKARTERRVQHMVAATATSPNGSRDESSISDRFFIGAVPSPSAKYSALARSHDTRAIDHTIDLLTWEQPVFSEECRGCSRIYLARVQP</sequence>
<dbReference type="EMBL" id="MRZV01000312">
    <property type="protein sequence ID" value="PIK52832.1"/>
    <property type="molecule type" value="Genomic_DNA"/>
</dbReference>
<evidence type="ECO:0000313" key="3">
    <source>
        <dbReference type="Proteomes" id="UP000230750"/>
    </source>
</evidence>
<organism evidence="2 3">
    <name type="scientific">Stichopus japonicus</name>
    <name type="common">Sea cucumber</name>
    <dbReference type="NCBI Taxonomy" id="307972"/>
    <lineage>
        <taxon>Eukaryota</taxon>
        <taxon>Metazoa</taxon>
        <taxon>Echinodermata</taxon>
        <taxon>Eleutherozoa</taxon>
        <taxon>Echinozoa</taxon>
        <taxon>Holothuroidea</taxon>
        <taxon>Aspidochirotacea</taxon>
        <taxon>Aspidochirotida</taxon>
        <taxon>Stichopodidae</taxon>
        <taxon>Apostichopus</taxon>
    </lineage>
</organism>
<comment type="caution">
    <text evidence="2">The sequence shown here is derived from an EMBL/GenBank/DDBJ whole genome shotgun (WGS) entry which is preliminary data.</text>
</comment>
<evidence type="ECO:0000313" key="2">
    <source>
        <dbReference type="EMBL" id="PIK52832.1"/>
    </source>
</evidence>
<feature type="region of interest" description="Disordered" evidence="1">
    <location>
        <begin position="1"/>
        <end position="21"/>
    </location>
</feature>
<gene>
    <name evidence="2" type="ORF">BSL78_10265</name>
</gene>
<keyword evidence="3" id="KW-1185">Reference proteome</keyword>
<dbReference type="Proteomes" id="UP000230750">
    <property type="component" value="Unassembled WGS sequence"/>
</dbReference>
<accession>A0A2G8KXY5</accession>
<dbReference type="AlphaFoldDB" id="A0A2G8KXY5"/>
<feature type="region of interest" description="Disordered" evidence="1">
    <location>
        <begin position="33"/>
        <end position="74"/>
    </location>
</feature>
<feature type="region of interest" description="Disordered" evidence="1">
    <location>
        <begin position="122"/>
        <end position="155"/>
    </location>
</feature>
<name>A0A2G8KXY5_STIJA</name>